<evidence type="ECO:0000256" key="1">
    <source>
        <dbReference type="SAM" id="SignalP"/>
    </source>
</evidence>
<feature type="chain" id="PRO_5043026437" evidence="1">
    <location>
        <begin position="25"/>
        <end position="391"/>
    </location>
</feature>
<dbReference type="Proteomes" id="UP001301769">
    <property type="component" value="Unassembled WGS sequence"/>
</dbReference>
<reference evidence="2" key="2">
    <citation type="submission" date="2023-05" db="EMBL/GenBank/DDBJ databases">
        <authorList>
            <consortium name="Lawrence Berkeley National Laboratory"/>
            <person name="Steindorff A."/>
            <person name="Hensen N."/>
            <person name="Bonometti L."/>
            <person name="Westerberg I."/>
            <person name="Brannstrom I.O."/>
            <person name="Guillou S."/>
            <person name="Cros-Aarteil S."/>
            <person name="Calhoun S."/>
            <person name="Haridas S."/>
            <person name="Kuo A."/>
            <person name="Mondo S."/>
            <person name="Pangilinan J."/>
            <person name="Riley R."/>
            <person name="Labutti K."/>
            <person name="Andreopoulos B."/>
            <person name="Lipzen A."/>
            <person name="Chen C."/>
            <person name="Yanf M."/>
            <person name="Daum C."/>
            <person name="Ng V."/>
            <person name="Clum A."/>
            <person name="Ohm R."/>
            <person name="Martin F."/>
            <person name="Silar P."/>
            <person name="Natvig D."/>
            <person name="Lalanne C."/>
            <person name="Gautier V."/>
            <person name="Ament-Velasquez S.L."/>
            <person name="Kruys A."/>
            <person name="Hutchinson M.I."/>
            <person name="Powell A.J."/>
            <person name="Barry K."/>
            <person name="Miller A.N."/>
            <person name="Grigoriev I.V."/>
            <person name="Debuchy R."/>
            <person name="Gladieux P."/>
            <person name="Thoren M.H."/>
            <person name="Johannesson H."/>
        </authorList>
    </citation>
    <scope>NUCLEOTIDE SEQUENCE</scope>
    <source>
        <strain evidence="2">PSN293</strain>
    </source>
</reference>
<evidence type="ECO:0000313" key="2">
    <source>
        <dbReference type="EMBL" id="KAK4207646.1"/>
    </source>
</evidence>
<keyword evidence="3" id="KW-1185">Reference proteome</keyword>
<keyword evidence="1" id="KW-0732">Signal</keyword>
<feature type="signal peptide" evidence="1">
    <location>
        <begin position="1"/>
        <end position="24"/>
    </location>
</feature>
<evidence type="ECO:0000313" key="3">
    <source>
        <dbReference type="Proteomes" id="UP001301769"/>
    </source>
</evidence>
<dbReference type="SUPFAM" id="SSF55486">
    <property type="entry name" value="Metalloproteases ('zincins'), catalytic domain"/>
    <property type="match status" value="1"/>
</dbReference>
<comment type="caution">
    <text evidence="2">The sequence shown here is derived from an EMBL/GenBank/DDBJ whole genome shotgun (WGS) entry which is preliminary data.</text>
</comment>
<dbReference type="InterPro" id="IPR024079">
    <property type="entry name" value="MetalloPept_cat_dom_sf"/>
</dbReference>
<name>A0AAN6XXS1_9PEZI</name>
<gene>
    <name evidence="2" type="ORF">QBC37DRAFT_379886</name>
</gene>
<reference evidence="2" key="1">
    <citation type="journal article" date="2023" name="Mol. Phylogenet. Evol.">
        <title>Genome-scale phylogeny and comparative genomics of the fungal order Sordariales.</title>
        <authorList>
            <person name="Hensen N."/>
            <person name="Bonometti L."/>
            <person name="Westerberg I."/>
            <person name="Brannstrom I.O."/>
            <person name="Guillou S."/>
            <person name="Cros-Aarteil S."/>
            <person name="Calhoun S."/>
            <person name="Haridas S."/>
            <person name="Kuo A."/>
            <person name="Mondo S."/>
            <person name="Pangilinan J."/>
            <person name="Riley R."/>
            <person name="LaButti K."/>
            <person name="Andreopoulos B."/>
            <person name="Lipzen A."/>
            <person name="Chen C."/>
            <person name="Yan M."/>
            <person name="Daum C."/>
            <person name="Ng V."/>
            <person name="Clum A."/>
            <person name="Steindorff A."/>
            <person name="Ohm R.A."/>
            <person name="Martin F."/>
            <person name="Silar P."/>
            <person name="Natvig D.O."/>
            <person name="Lalanne C."/>
            <person name="Gautier V."/>
            <person name="Ament-Velasquez S.L."/>
            <person name="Kruys A."/>
            <person name="Hutchinson M.I."/>
            <person name="Powell A.J."/>
            <person name="Barry K."/>
            <person name="Miller A.N."/>
            <person name="Grigoriev I.V."/>
            <person name="Debuchy R."/>
            <person name="Gladieux P."/>
            <person name="Hiltunen Thoren M."/>
            <person name="Johannesson H."/>
        </authorList>
    </citation>
    <scope>NUCLEOTIDE SEQUENCE</scope>
    <source>
        <strain evidence="2">PSN293</strain>
    </source>
</reference>
<accession>A0AAN6XXS1</accession>
<protein>
    <submittedName>
        <fullName evidence="2">Uncharacterized protein</fullName>
    </submittedName>
</protein>
<dbReference type="EMBL" id="MU858282">
    <property type="protein sequence ID" value="KAK4207646.1"/>
    <property type="molecule type" value="Genomic_DNA"/>
</dbReference>
<proteinExistence type="predicted"/>
<sequence length="391" mass="43942">MARLISFLATLATLLFLGVHVAHASSKSWQSGMKPQDPLPVRRLVLDSRGHADVDANHNDTSARARLQKRVGLIKYNMNGYRKWENHVVRYCFATEESRTVLQDTLHEAVTIWQNALDSEDWRWELVPGAHPGAACTNHPDRASILVIHLANRLSSSVGIPALNQARPDYQGPRMLLTTAETMGSLNRVANIAHEVGHVWGLLHEHQNPWYWARSETHWAPFTIHKPGSFNCENLADYEAGMQRARAAGINPPEKICQDQRDAARAEFTASDYLPYPLGEHYSQADDEDDIDWDSIMLYPSTGGGRGTAGPPIIHPDNPNPDYWENDHRAEVLLGRQRRGAGFERFGANLVPSDEDVDTLQLLYGDEWATFEWAGLINEEEVQEQVQAAMC</sequence>
<organism evidence="2 3">
    <name type="scientific">Rhypophila decipiens</name>
    <dbReference type="NCBI Taxonomy" id="261697"/>
    <lineage>
        <taxon>Eukaryota</taxon>
        <taxon>Fungi</taxon>
        <taxon>Dikarya</taxon>
        <taxon>Ascomycota</taxon>
        <taxon>Pezizomycotina</taxon>
        <taxon>Sordariomycetes</taxon>
        <taxon>Sordariomycetidae</taxon>
        <taxon>Sordariales</taxon>
        <taxon>Naviculisporaceae</taxon>
        <taxon>Rhypophila</taxon>
    </lineage>
</organism>
<dbReference type="GO" id="GO:0008237">
    <property type="term" value="F:metallopeptidase activity"/>
    <property type="evidence" value="ECO:0007669"/>
    <property type="project" value="InterPro"/>
</dbReference>
<dbReference type="AlphaFoldDB" id="A0AAN6XXS1"/>
<dbReference type="Gene3D" id="3.40.390.10">
    <property type="entry name" value="Collagenase (Catalytic Domain)"/>
    <property type="match status" value="1"/>
</dbReference>